<dbReference type="InterPro" id="IPR036871">
    <property type="entry name" value="PX_dom_sf"/>
</dbReference>
<dbReference type="OMA" id="HQNEVEY"/>
<dbReference type="Proteomes" id="UP000041254">
    <property type="component" value="Unassembled WGS sequence"/>
</dbReference>
<name>A0A0G4EUN2_VITBC</name>
<dbReference type="InterPro" id="IPR016024">
    <property type="entry name" value="ARM-type_fold"/>
</dbReference>
<dbReference type="PhylomeDB" id="A0A0G4EUN2"/>
<reference evidence="6 7" key="1">
    <citation type="submission" date="2014-11" db="EMBL/GenBank/DDBJ databases">
        <authorList>
            <person name="Zhu J."/>
            <person name="Qi W."/>
            <person name="Song R."/>
        </authorList>
    </citation>
    <scope>NUCLEOTIDE SEQUENCE [LARGE SCALE GENOMIC DNA]</scope>
</reference>
<proteinExistence type="predicted"/>
<feature type="region of interest" description="Disordered" evidence="4">
    <location>
        <begin position="446"/>
        <end position="466"/>
    </location>
</feature>
<evidence type="ECO:0000259" key="5">
    <source>
        <dbReference type="PROSITE" id="PS50195"/>
    </source>
</evidence>
<dbReference type="GO" id="GO:0035091">
    <property type="term" value="F:phosphatidylinositol binding"/>
    <property type="evidence" value="ECO:0007669"/>
    <property type="project" value="InterPro"/>
</dbReference>
<dbReference type="EMBL" id="CDMY01000316">
    <property type="protein sequence ID" value="CEM02031.1"/>
    <property type="molecule type" value="Genomic_DNA"/>
</dbReference>
<dbReference type="Pfam" id="PF00787">
    <property type="entry name" value="PX"/>
    <property type="match status" value="1"/>
</dbReference>
<evidence type="ECO:0000256" key="4">
    <source>
        <dbReference type="SAM" id="MobiDB-lite"/>
    </source>
</evidence>
<keyword evidence="2" id="KW-0963">Cytoplasm</keyword>
<dbReference type="AlphaFoldDB" id="A0A0G4EUN2"/>
<dbReference type="InParanoid" id="A0A0G4EUN2"/>
<feature type="compositionally biased region" description="Pro residues" evidence="4">
    <location>
        <begin position="1"/>
        <end position="19"/>
    </location>
</feature>
<dbReference type="PANTHER" id="PTHR22999:SF23">
    <property type="entry name" value="SORTING NEXIN-16"/>
    <property type="match status" value="1"/>
</dbReference>
<sequence length="1174" mass="129507">MTSPFPPPPPIPRRPPRPNLPLSARILTHEDVKGLLGTKHTEYTIEVDAFGKGFNLHKRFRNFVKLHDKLRQSGIPQLPDLPPKKVFGKMKHDFVEKRQKLLQTYLQRLLRVEDVLNNDKFWAFIGADSFTMAVARFVCSKTRVPLVDRLLDVKRVAVNPVHVNRLCHAPVVEALLQAGRTGSVEEQTLVCQILTALVRKEGGRRYLIEGGSIALVTSMIETACKDGEQPPQPLVVASTTFLKTLVESSPGSLLVFFRTGGLAQFRGVLRDPKTAVVHGALGQVLWLALGLPEVQAALAEQDGIGMEILEALYQSPQIDARLCCGVVLATLLKQNRFLQQDTANSAAMSLELLPETLHNHPGLNYNTVREICSPRGLARIASLLKDPPSVPAITLFVCWLLTVLVTHPCKPARGSLTQRSTLNGEAAALLSSQGLIQPLEQLLKSTQTEGEHGEGEGEGESALPPKTRRMVAALVATLLLYLPWSASGEPSSPLPPLMRHQSAASTSLRPLEDPSHLFRSPQVPRAPRLPALRADALARSAASSSDYSDEMSSHLTIRPPSFLLPVSTLEERLGISRVLLSHCEKEQEGHRDLLRSEHEKLAEREGWVKERTDSLEMGSGKVRELLRDGMEAYQMGRESLADASQHTRAVLTRLRTMLEANVLTKGSLTVNANDFAAEIARLRDDAAHVNQAHSDALAKATSLDSLKAEADSLLKQLTQACQAVRQTNETLRIVKRTSTAAREKWMEAEQSIQDAPRRRTQLQAQLAYQQQQTHQLEARLHELTNAKEEASEILAQKDSDRATVESVLSAIRRVRHDFDEWRGTFSPSTRRSSRSRSGGTGDRDSLASPTHVPSHASSSNGSNGQQETAPDSDAATDSDKVAYRLAWYARQLPVAVADESVQDFISVDPTAAPSPSAHSEAAERFSVLLQTKEEHLLARRDALTSDDSSHRVRQLAEKIKRISAELQRGQKEVQTIEAQLAMVSDANRLADRAATLQAECRRADAEVAKVGEEAARLESHQRAIEGQLEHKKEEMRRAEADLKAAADNLTHLIDKSITLRRQLARRCHTQEGELAVLLNETELLNVQRDRLANDMKALDACLLKERQQRSGMRVSIQSLMVSLERVDGALKGIDDGVLADVNVDTQQETHTKGGLMKVRWDDGSSSISAAHDTH</sequence>
<dbReference type="PROSITE" id="PS50195">
    <property type="entry name" value="PX"/>
    <property type="match status" value="1"/>
</dbReference>
<comment type="subcellular location">
    <subcellularLocation>
        <location evidence="1">Cytoplasm</location>
    </subcellularLocation>
</comment>
<feature type="region of interest" description="Disordered" evidence="4">
    <location>
        <begin position="1"/>
        <end position="20"/>
    </location>
</feature>
<dbReference type="SUPFAM" id="SSF48371">
    <property type="entry name" value="ARM repeat"/>
    <property type="match status" value="1"/>
</dbReference>
<evidence type="ECO:0000256" key="2">
    <source>
        <dbReference type="ARBA" id="ARBA00022490"/>
    </source>
</evidence>
<organism evidence="6 7">
    <name type="scientific">Vitrella brassicaformis (strain CCMP3155)</name>
    <dbReference type="NCBI Taxonomy" id="1169540"/>
    <lineage>
        <taxon>Eukaryota</taxon>
        <taxon>Sar</taxon>
        <taxon>Alveolata</taxon>
        <taxon>Colpodellida</taxon>
        <taxon>Vitrellaceae</taxon>
        <taxon>Vitrella</taxon>
    </lineage>
</organism>
<feature type="region of interest" description="Disordered" evidence="4">
    <location>
        <begin position="491"/>
        <end position="523"/>
    </location>
</feature>
<feature type="region of interest" description="Disordered" evidence="4">
    <location>
        <begin position="822"/>
        <end position="876"/>
    </location>
</feature>
<evidence type="ECO:0000256" key="3">
    <source>
        <dbReference type="SAM" id="Coils"/>
    </source>
</evidence>
<keyword evidence="3" id="KW-0175">Coiled coil</keyword>
<dbReference type="InterPro" id="IPR001683">
    <property type="entry name" value="PX_dom"/>
</dbReference>
<dbReference type="CDD" id="cd06093">
    <property type="entry name" value="PX_domain"/>
    <property type="match status" value="1"/>
</dbReference>
<dbReference type="PANTHER" id="PTHR22999">
    <property type="entry name" value="PX SERINE/THREONINE KINASE PXK"/>
    <property type="match status" value="1"/>
</dbReference>
<feature type="coiled-coil region" evidence="3">
    <location>
        <begin position="773"/>
        <end position="800"/>
    </location>
</feature>
<feature type="domain" description="PX" evidence="5">
    <location>
        <begin position="21"/>
        <end position="132"/>
    </location>
</feature>
<accession>A0A0G4EUN2</accession>
<evidence type="ECO:0000313" key="6">
    <source>
        <dbReference type="EMBL" id="CEM02031.1"/>
    </source>
</evidence>
<dbReference type="InterPro" id="IPR051837">
    <property type="entry name" value="SortingNexin/PXDomain-PKLike"/>
</dbReference>
<protein>
    <recommendedName>
        <fullName evidence="5">PX domain-containing protein</fullName>
    </recommendedName>
</protein>
<evidence type="ECO:0000313" key="7">
    <source>
        <dbReference type="Proteomes" id="UP000041254"/>
    </source>
</evidence>
<gene>
    <name evidence="6" type="ORF">Vbra_13418</name>
</gene>
<dbReference type="VEuPathDB" id="CryptoDB:Vbra_13418"/>
<dbReference type="Gene3D" id="3.30.1520.10">
    <property type="entry name" value="Phox-like domain"/>
    <property type="match status" value="1"/>
</dbReference>
<feature type="compositionally biased region" description="Polar residues" evidence="4">
    <location>
        <begin position="855"/>
        <end position="867"/>
    </location>
</feature>
<dbReference type="SUPFAM" id="SSF64268">
    <property type="entry name" value="PX domain"/>
    <property type="match status" value="1"/>
</dbReference>
<dbReference type="STRING" id="1169540.A0A0G4EUN2"/>
<dbReference type="OrthoDB" id="430293at2759"/>
<dbReference type="SMART" id="SM00312">
    <property type="entry name" value="PX"/>
    <property type="match status" value="1"/>
</dbReference>
<feature type="coiled-coil region" evidence="3">
    <location>
        <begin position="952"/>
        <end position="1055"/>
    </location>
</feature>
<evidence type="ECO:0000256" key="1">
    <source>
        <dbReference type="ARBA" id="ARBA00004496"/>
    </source>
</evidence>
<dbReference type="GO" id="GO:0005737">
    <property type="term" value="C:cytoplasm"/>
    <property type="evidence" value="ECO:0007669"/>
    <property type="project" value="UniProtKB-SubCell"/>
</dbReference>
<keyword evidence="7" id="KW-1185">Reference proteome</keyword>